<dbReference type="STRING" id="565033.GACE_0448"/>
<feature type="transmembrane region" description="Helical" evidence="6">
    <location>
        <begin position="367"/>
        <end position="389"/>
    </location>
</feature>
<dbReference type="Pfam" id="PF00361">
    <property type="entry name" value="Proton_antipo_M"/>
    <property type="match status" value="1"/>
</dbReference>
<dbReference type="PRINTS" id="PR01434">
    <property type="entry name" value="NADHDHGNASE5"/>
</dbReference>
<protein>
    <submittedName>
        <fullName evidence="9">Monovalent cation/H+ antiporter subunit D</fullName>
    </submittedName>
</protein>
<feature type="transmembrane region" description="Helical" evidence="6">
    <location>
        <begin position="395"/>
        <end position="425"/>
    </location>
</feature>
<feature type="transmembrane region" description="Helical" evidence="6">
    <location>
        <begin position="275"/>
        <end position="294"/>
    </location>
</feature>
<organism evidence="9 10">
    <name type="scientific">Geoglobus acetivorans</name>
    <dbReference type="NCBI Taxonomy" id="565033"/>
    <lineage>
        <taxon>Archaea</taxon>
        <taxon>Methanobacteriati</taxon>
        <taxon>Methanobacteriota</taxon>
        <taxon>Archaeoglobi</taxon>
        <taxon>Archaeoglobales</taxon>
        <taxon>Archaeoglobaceae</taxon>
        <taxon>Geoglobus</taxon>
    </lineage>
</organism>
<feature type="transmembrane region" description="Helical" evidence="6">
    <location>
        <begin position="207"/>
        <end position="228"/>
    </location>
</feature>
<feature type="transmembrane region" description="Helical" evidence="6">
    <location>
        <begin position="240"/>
        <end position="263"/>
    </location>
</feature>
<feature type="domain" description="NADH:quinone oxidoreductase/Mrp antiporter transmembrane" evidence="7">
    <location>
        <begin position="129"/>
        <end position="418"/>
    </location>
</feature>
<feature type="transmembrane region" description="Helical" evidence="6">
    <location>
        <begin position="135"/>
        <end position="153"/>
    </location>
</feature>
<proteinExistence type="predicted"/>
<feature type="transmembrane region" description="Helical" evidence="6">
    <location>
        <begin position="77"/>
        <end position="100"/>
    </location>
</feature>
<dbReference type="PANTHER" id="PTHR42703:SF1">
    <property type="entry name" value="NA(+)_H(+) ANTIPORTER SUBUNIT D1"/>
    <property type="match status" value="1"/>
</dbReference>
<evidence type="ECO:0000313" key="10">
    <source>
        <dbReference type="Proteomes" id="UP000030624"/>
    </source>
</evidence>
<evidence type="ECO:0000313" key="9">
    <source>
        <dbReference type="EMBL" id="AIY89506.1"/>
    </source>
</evidence>
<accession>A0A0A7GEW4</accession>
<dbReference type="InterPro" id="IPR001516">
    <property type="entry name" value="Proton_antipo_N"/>
</dbReference>
<evidence type="ECO:0000256" key="5">
    <source>
        <dbReference type="ARBA" id="ARBA00023136"/>
    </source>
</evidence>
<keyword evidence="2" id="KW-1003">Cell membrane</keyword>
<dbReference type="InterPro" id="IPR001750">
    <property type="entry name" value="ND/Mrp_TM"/>
</dbReference>
<feature type="transmembrane region" description="Helical" evidence="6">
    <location>
        <begin position="112"/>
        <end position="129"/>
    </location>
</feature>
<keyword evidence="4 6" id="KW-1133">Transmembrane helix</keyword>
<feature type="transmembrane region" description="Helical" evidence="6">
    <location>
        <begin position="6"/>
        <end position="23"/>
    </location>
</feature>
<dbReference type="GeneID" id="24797052"/>
<sequence>MSAEALVLIALLSPGIASLLILLTGRYPNLRESVTILASVVSFLAIVPLSKEVMQAPVEVTLFHIAPGLDFAFRVDAFGMIFTITSSSLWILVSIYSIGYMRALNEHAQTRFYFSFAVAIFSAFGIAFSKNLLTFYIFYELLTICTYPLVAHEETPEAISGGRRYLAYLLPSGAALLVALAITYWLTGTTDFQAGGFINGPAEILRILFIIYLLGFVKAAYMPLHSWLPTAMVAPTPVSALLHAVAVVKAGVFGVIRVVYYIYGPNLASSLNLGAILAIIAGFTMIVANILAIGEDNLKRRIAYSTINQLSFILVGAAMLNPLAFAGAIMHIPFHGYMKITLFLCAGAIAVISGKDRVSQLDGLGRAMPVTFAAFSIGAFGMSGLPPVAGFISKWYIALGTISANNLIALAAILAASLLDVVYFFPIIRNAFFRKPDGEFDERGRLYHLYMVVPLALTAAFSIILFLNPDILNVFELARIAVNDVWGGGI</sequence>
<evidence type="ECO:0000256" key="4">
    <source>
        <dbReference type="ARBA" id="ARBA00022989"/>
    </source>
</evidence>
<feature type="transmembrane region" description="Helical" evidence="6">
    <location>
        <begin position="165"/>
        <end position="187"/>
    </location>
</feature>
<evidence type="ECO:0000256" key="3">
    <source>
        <dbReference type="ARBA" id="ARBA00022692"/>
    </source>
</evidence>
<evidence type="ECO:0000259" key="8">
    <source>
        <dbReference type="Pfam" id="PF00662"/>
    </source>
</evidence>
<dbReference type="Pfam" id="PF00662">
    <property type="entry name" value="Proton_antipo_N"/>
    <property type="match status" value="1"/>
</dbReference>
<name>A0A0A7GEW4_GEOAI</name>
<feature type="transmembrane region" description="Helical" evidence="6">
    <location>
        <begin position="446"/>
        <end position="467"/>
    </location>
</feature>
<dbReference type="AlphaFoldDB" id="A0A0A7GEW4"/>
<dbReference type="RefSeq" id="WP_048090839.1">
    <property type="nucleotide sequence ID" value="NZ_CP009552.1"/>
</dbReference>
<dbReference type="EMBL" id="CP009552">
    <property type="protein sequence ID" value="AIY89506.1"/>
    <property type="molecule type" value="Genomic_DNA"/>
</dbReference>
<feature type="domain" description="NADH-Ubiquinone oxidoreductase (complex I) chain 5 N-terminal" evidence="8">
    <location>
        <begin position="69"/>
        <end position="113"/>
    </location>
</feature>
<comment type="subcellular location">
    <subcellularLocation>
        <location evidence="1">Cell membrane</location>
        <topology evidence="1">Multi-pass membrane protein</topology>
    </subcellularLocation>
</comment>
<keyword evidence="3 6" id="KW-0812">Transmembrane</keyword>
<evidence type="ECO:0000256" key="1">
    <source>
        <dbReference type="ARBA" id="ARBA00004651"/>
    </source>
</evidence>
<feature type="transmembrane region" description="Helical" evidence="6">
    <location>
        <begin position="30"/>
        <end position="49"/>
    </location>
</feature>
<dbReference type="HOGENOM" id="CLU_007100_9_3_2"/>
<evidence type="ECO:0000256" key="2">
    <source>
        <dbReference type="ARBA" id="ARBA00022475"/>
    </source>
</evidence>
<keyword evidence="5 6" id="KW-0472">Membrane</keyword>
<dbReference type="PANTHER" id="PTHR42703">
    <property type="entry name" value="NADH DEHYDROGENASE"/>
    <property type="match status" value="1"/>
</dbReference>
<dbReference type="InterPro" id="IPR050586">
    <property type="entry name" value="CPA3_Na-H_Antiporter_D"/>
</dbReference>
<gene>
    <name evidence="9" type="ORF">GACE_0448</name>
</gene>
<feature type="transmembrane region" description="Helical" evidence="6">
    <location>
        <begin position="306"/>
        <end position="330"/>
    </location>
</feature>
<dbReference type="GO" id="GO:0005886">
    <property type="term" value="C:plasma membrane"/>
    <property type="evidence" value="ECO:0007669"/>
    <property type="project" value="UniProtKB-SubCell"/>
</dbReference>
<evidence type="ECO:0000259" key="7">
    <source>
        <dbReference type="Pfam" id="PF00361"/>
    </source>
</evidence>
<dbReference type="eggNOG" id="arCOG01541">
    <property type="taxonomic scope" value="Archaea"/>
</dbReference>
<dbReference type="Proteomes" id="UP000030624">
    <property type="component" value="Chromosome"/>
</dbReference>
<dbReference type="KEGG" id="gac:GACE_0448"/>
<reference evidence="9 10" key="1">
    <citation type="journal article" date="2015" name="Appl. Environ. Microbiol.">
        <title>The Geoglobus acetivorans genome: Fe(III) reduction, acetate utilization, autotrophic growth, and degradation of aromatic compounds in a hyperthermophilic archaeon.</title>
        <authorList>
            <person name="Mardanov A.V."/>
            <person name="Slododkina G.B."/>
            <person name="Slobodkin A.I."/>
            <person name="Beletsky A.V."/>
            <person name="Gavrilov S.N."/>
            <person name="Kublanov I.V."/>
            <person name="Bonch-Osmolovskaya E.A."/>
            <person name="Skryabin K.G."/>
            <person name="Ravin N.V."/>
        </authorList>
    </citation>
    <scope>NUCLEOTIDE SEQUENCE [LARGE SCALE GENOMIC DNA]</scope>
    <source>
        <strain evidence="9 10">SBH6</strain>
    </source>
</reference>
<evidence type="ECO:0000256" key="6">
    <source>
        <dbReference type="SAM" id="Phobius"/>
    </source>
</evidence>